<dbReference type="SUPFAM" id="SSF48452">
    <property type="entry name" value="TPR-like"/>
    <property type="match status" value="1"/>
</dbReference>
<dbReference type="AlphaFoldDB" id="A0A401FSC1"/>
<dbReference type="EMBL" id="BEXT01000001">
    <property type="protein sequence ID" value="GBC59872.1"/>
    <property type="molecule type" value="Genomic_DNA"/>
</dbReference>
<reference evidence="8" key="2">
    <citation type="submission" date="2019-01" db="EMBL/GenBank/DDBJ databases">
        <title>Genome sequence of Desulfonema ishimotonii strain Tokyo 01.</title>
        <authorList>
            <person name="Fukui M."/>
        </authorList>
    </citation>
    <scope>NUCLEOTIDE SEQUENCE [LARGE SCALE GENOMIC DNA]</scope>
    <source>
        <strain evidence="8">Tokyo 01</strain>
    </source>
</reference>
<dbReference type="PROSITE" id="PS50005">
    <property type="entry name" value="TPR"/>
    <property type="match status" value="2"/>
</dbReference>
<evidence type="ECO:0000256" key="3">
    <source>
        <dbReference type="ARBA" id="ARBA00023078"/>
    </source>
</evidence>
<feature type="repeat" description="TPR" evidence="4">
    <location>
        <begin position="106"/>
        <end position="139"/>
    </location>
</feature>
<name>A0A401FSC1_9BACT</name>
<feature type="transmembrane region" description="Helical" evidence="5">
    <location>
        <begin position="12"/>
        <end position="34"/>
    </location>
</feature>
<comment type="caution">
    <text evidence="7">The sequence shown here is derived from an EMBL/GenBank/DDBJ whole genome shotgun (WGS) entry which is preliminary data.</text>
</comment>
<dbReference type="PROSITE" id="PS50293">
    <property type="entry name" value="TPR_REGION"/>
    <property type="match status" value="2"/>
</dbReference>
<dbReference type="InterPro" id="IPR011990">
    <property type="entry name" value="TPR-like_helical_dom_sf"/>
</dbReference>
<dbReference type="PANTHER" id="PTHR44943:SF9">
    <property type="entry name" value="TPR-REPEAT-CONTAINING PROTEIN"/>
    <property type="match status" value="1"/>
</dbReference>
<dbReference type="RefSeq" id="WP_124327346.1">
    <property type="nucleotide sequence ID" value="NZ_BEXT01000001.1"/>
</dbReference>
<evidence type="ECO:0000256" key="4">
    <source>
        <dbReference type="PROSITE-ProRule" id="PRU00339"/>
    </source>
</evidence>
<evidence type="ECO:0000313" key="7">
    <source>
        <dbReference type="EMBL" id="GBC59872.1"/>
    </source>
</evidence>
<gene>
    <name evidence="7" type="ORF">DENIS_0813</name>
</gene>
<evidence type="ECO:0000256" key="1">
    <source>
        <dbReference type="ARBA" id="ARBA00022737"/>
    </source>
</evidence>
<sequence>MTNKQRHVTSKTLIMAVVIAFVAGFMGGIVFTAWKTASVGTSQKPDPHQNDKGMAQMISALEKEAAGNPENAEVWIRLGHTYFDTDNYRKAIQAYEKAIVIRPDNANVLTDLGVMYRRNQQPEKAIDAFDRAISADPAHETARFNKGVVLMHDLKDTDGAVRAWQSLMEINPIFTAPDGQSLDALIQHYTEHDEAAENG</sequence>
<reference evidence="8" key="1">
    <citation type="submission" date="2017-11" db="EMBL/GenBank/DDBJ databases">
        <authorList>
            <person name="Watanabe M."/>
            <person name="Kojima H."/>
        </authorList>
    </citation>
    <scope>NUCLEOTIDE SEQUENCE [LARGE SCALE GENOMIC DNA]</scope>
    <source>
        <strain evidence="8">Tokyo 01</strain>
    </source>
</reference>
<keyword evidence="8" id="KW-1185">Reference proteome</keyword>
<keyword evidence="5" id="KW-0472">Membrane</keyword>
<evidence type="ECO:0000259" key="6">
    <source>
        <dbReference type="Pfam" id="PF23914"/>
    </source>
</evidence>
<dbReference type="Gene3D" id="1.25.40.10">
    <property type="entry name" value="Tetratricopeptide repeat domain"/>
    <property type="match status" value="1"/>
</dbReference>
<evidence type="ECO:0000313" key="8">
    <source>
        <dbReference type="Proteomes" id="UP000288096"/>
    </source>
</evidence>
<dbReference type="Pfam" id="PF23914">
    <property type="entry name" value="TPR_CcmH_CycH"/>
    <property type="match status" value="1"/>
</dbReference>
<keyword evidence="5" id="KW-0812">Transmembrane</keyword>
<dbReference type="InterPro" id="IPR051685">
    <property type="entry name" value="Ycf3/AcsC/BcsC/TPR_MFPF"/>
</dbReference>
<feature type="repeat" description="TPR" evidence="4">
    <location>
        <begin position="72"/>
        <end position="105"/>
    </location>
</feature>
<dbReference type="InterPro" id="IPR019734">
    <property type="entry name" value="TPR_rpt"/>
</dbReference>
<organism evidence="7 8">
    <name type="scientific">Desulfonema ishimotonii</name>
    <dbReference type="NCBI Taxonomy" id="45657"/>
    <lineage>
        <taxon>Bacteria</taxon>
        <taxon>Pseudomonadati</taxon>
        <taxon>Thermodesulfobacteriota</taxon>
        <taxon>Desulfobacteria</taxon>
        <taxon>Desulfobacterales</taxon>
        <taxon>Desulfococcaceae</taxon>
        <taxon>Desulfonema</taxon>
    </lineage>
</organism>
<dbReference type="SMART" id="SM00028">
    <property type="entry name" value="TPR"/>
    <property type="match status" value="3"/>
</dbReference>
<proteinExistence type="predicted"/>
<keyword evidence="2 4" id="KW-0802">TPR repeat</keyword>
<accession>A0A401FSC1</accession>
<keyword evidence="5" id="KW-1133">Transmembrane helix</keyword>
<keyword evidence="1" id="KW-0677">Repeat</keyword>
<dbReference type="PANTHER" id="PTHR44943">
    <property type="entry name" value="CELLULOSE SYNTHASE OPERON PROTEIN C"/>
    <property type="match status" value="1"/>
</dbReference>
<dbReference type="OrthoDB" id="5338908at2"/>
<protein>
    <recommendedName>
        <fullName evidence="6">Cytochrome c-type biogenesis protein H TPR domain-containing protein</fullName>
    </recommendedName>
</protein>
<keyword evidence="3" id="KW-0793">Thylakoid</keyword>
<feature type="domain" description="Cytochrome c-type biogenesis protein H TPR" evidence="6">
    <location>
        <begin position="46"/>
        <end position="169"/>
    </location>
</feature>
<dbReference type="Proteomes" id="UP000288096">
    <property type="component" value="Unassembled WGS sequence"/>
</dbReference>
<evidence type="ECO:0000256" key="5">
    <source>
        <dbReference type="SAM" id="Phobius"/>
    </source>
</evidence>
<evidence type="ECO:0000256" key="2">
    <source>
        <dbReference type="ARBA" id="ARBA00022803"/>
    </source>
</evidence>
<dbReference type="InterPro" id="IPR056413">
    <property type="entry name" value="TPR_CcmH_CycH"/>
</dbReference>